<evidence type="ECO:0000256" key="8">
    <source>
        <dbReference type="HAMAP-Rule" id="MF_00473"/>
    </source>
</evidence>
<dbReference type="SUPFAM" id="SSF53697">
    <property type="entry name" value="SIS domain"/>
    <property type="match status" value="1"/>
</dbReference>
<dbReference type="Proteomes" id="UP000256829">
    <property type="component" value="Unassembled WGS sequence"/>
</dbReference>
<dbReference type="PROSITE" id="PS00765">
    <property type="entry name" value="P_GLUCOSE_ISOMERASE_1"/>
    <property type="match status" value="1"/>
</dbReference>
<dbReference type="Pfam" id="PF00342">
    <property type="entry name" value="PGI"/>
    <property type="match status" value="1"/>
</dbReference>
<dbReference type="GO" id="GO:0051156">
    <property type="term" value="P:glucose 6-phosphate metabolic process"/>
    <property type="evidence" value="ECO:0007669"/>
    <property type="project" value="TreeGrafter"/>
</dbReference>
<dbReference type="NCBIfam" id="NF001211">
    <property type="entry name" value="PRK00179.1"/>
    <property type="match status" value="1"/>
</dbReference>
<dbReference type="AlphaFoldDB" id="A0A3D8VJC8"/>
<dbReference type="EC" id="5.3.1.9" evidence="8"/>
<dbReference type="CDD" id="cd05016">
    <property type="entry name" value="SIS_PGI_2"/>
    <property type="match status" value="1"/>
</dbReference>
<dbReference type="CDD" id="cd05015">
    <property type="entry name" value="SIS_PGI_1"/>
    <property type="match status" value="1"/>
</dbReference>
<dbReference type="GO" id="GO:0006096">
    <property type="term" value="P:glycolytic process"/>
    <property type="evidence" value="ECO:0007669"/>
    <property type="project" value="UniProtKB-UniRule"/>
</dbReference>
<evidence type="ECO:0000256" key="6">
    <source>
        <dbReference type="ARBA" id="ARBA00023235"/>
    </source>
</evidence>
<evidence type="ECO:0000256" key="1">
    <source>
        <dbReference type="ARBA" id="ARBA00004926"/>
    </source>
</evidence>
<dbReference type="PROSITE" id="PS51463">
    <property type="entry name" value="P_GLUCOSE_ISOMERASE_3"/>
    <property type="match status" value="1"/>
</dbReference>
<dbReference type="UniPathway" id="UPA00138"/>
<comment type="caution">
    <text evidence="10">The sequence shown here is derived from an EMBL/GenBank/DDBJ whole genome shotgun (WGS) entry which is preliminary data.</text>
</comment>
<name>A0A3D8VJC8_9GAMM</name>
<comment type="function">
    <text evidence="8">Catalyzes the reversible isomerization of glucose-6-phosphate to fructose-6-phosphate.</text>
</comment>
<keyword evidence="4 8" id="KW-0963">Cytoplasm</keyword>
<dbReference type="InterPro" id="IPR035482">
    <property type="entry name" value="SIS_PGI_2"/>
</dbReference>
<dbReference type="UniPathway" id="UPA00109">
    <property type="reaction ID" value="UER00181"/>
</dbReference>
<dbReference type="GO" id="GO:0048029">
    <property type="term" value="F:monosaccharide binding"/>
    <property type="evidence" value="ECO:0007669"/>
    <property type="project" value="TreeGrafter"/>
</dbReference>
<keyword evidence="3 8" id="KW-0312">Gluconeogenesis</keyword>
<protein>
    <recommendedName>
        <fullName evidence="8">Glucose-6-phosphate isomerase</fullName>
        <shortName evidence="8">GPI</shortName>
        <ecNumber evidence="8">5.3.1.9</ecNumber>
    </recommendedName>
    <alternativeName>
        <fullName evidence="8">Phosphoglucose isomerase</fullName>
        <shortName evidence="8">PGI</shortName>
    </alternativeName>
    <alternativeName>
        <fullName evidence="8">Phosphohexose isomerase</fullName>
        <shortName evidence="8">PHI</shortName>
    </alternativeName>
</protein>
<organism evidence="10 11">
    <name type="scientific">Lysobacter soli</name>
    <dbReference type="NCBI Taxonomy" id="453783"/>
    <lineage>
        <taxon>Bacteria</taxon>
        <taxon>Pseudomonadati</taxon>
        <taxon>Pseudomonadota</taxon>
        <taxon>Gammaproteobacteria</taxon>
        <taxon>Lysobacterales</taxon>
        <taxon>Lysobacteraceae</taxon>
        <taxon>Lysobacter</taxon>
    </lineage>
</organism>
<accession>A0A3D8VJC8</accession>
<dbReference type="GO" id="GO:0097367">
    <property type="term" value="F:carbohydrate derivative binding"/>
    <property type="evidence" value="ECO:0007669"/>
    <property type="project" value="InterPro"/>
</dbReference>
<evidence type="ECO:0000256" key="9">
    <source>
        <dbReference type="RuleBase" id="RU000612"/>
    </source>
</evidence>
<evidence type="ECO:0000256" key="2">
    <source>
        <dbReference type="ARBA" id="ARBA00006604"/>
    </source>
</evidence>
<reference evidence="10 11" key="1">
    <citation type="submission" date="2018-08" db="EMBL/GenBank/DDBJ databases">
        <title>Lysobacter soli KCTC 22011, whole genome shotgun sequence.</title>
        <authorList>
            <person name="Zhang X."/>
            <person name="Feng G."/>
            <person name="Zhu H."/>
        </authorList>
    </citation>
    <scope>NUCLEOTIDE SEQUENCE [LARGE SCALE GENOMIC DNA]</scope>
    <source>
        <strain evidence="10 11">KCTC 22011</strain>
    </source>
</reference>
<sequence length="503" mass="54275">MDAASRLSQLRAQAGRIQQTPLAKLIADDAARAQDFALRVGPIYANFARQHYDREALAALFALAQSVDAPARLKALFDGEKINLTEGRSVLHTSLRSDLSDAPVAKAAHAQALDARKQMRALVDSLAKSEITDIVSVGIGGSDLGPRLAVDALSGPKPGRFRVHFLSNVDGHAAQRVLAGLDPARTAAVLISKTFGTQETLLNGAILRDWLGGTERLYAVSANVERAAQAFSIPAERILPMWDWVGGRYSLWSAVGFPIALAIGMDAFEQMLDGAAEMDAHVLKTPVEKNLAVWHALTSVWNRNGLGYSTHAVLPYDERLKLLSNYLQQLVMESLGKSVRTDGSPVDVETVPVWWGGAGTDTQHSFFQALHQGTSIVPADFIGVVRADAPYPQNHRALHANLLAQTEAFANGQSSDDPHRAYAGGRPTTTLLLDALTPYSFGALLALYEHSVYLQSLVWGINAFDQFGVELGKQVASRLLPALEGKAQADDPVTRALLEQLRG</sequence>
<evidence type="ECO:0000256" key="4">
    <source>
        <dbReference type="ARBA" id="ARBA00022490"/>
    </source>
</evidence>
<dbReference type="PANTHER" id="PTHR11469:SF1">
    <property type="entry name" value="GLUCOSE-6-PHOSPHATE ISOMERASE"/>
    <property type="match status" value="1"/>
</dbReference>
<keyword evidence="5 8" id="KW-0324">Glycolysis</keyword>
<dbReference type="GO" id="GO:0005829">
    <property type="term" value="C:cytosol"/>
    <property type="evidence" value="ECO:0007669"/>
    <property type="project" value="TreeGrafter"/>
</dbReference>
<dbReference type="InterPro" id="IPR046348">
    <property type="entry name" value="SIS_dom_sf"/>
</dbReference>
<proteinExistence type="inferred from homology"/>
<dbReference type="InterPro" id="IPR018189">
    <property type="entry name" value="Phosphoglucose_isomerase_CS"/>
</dbReference>
<feature type="active site" description="Proton donor" evidence="8">
    <location>
        <position position="333"/>
    </location>
</feature>
<dbReference type="InterPro" id="IPR023096">
    <property type="entry name" value="G6P_Isomerase_C"/>
</dbReference>
<comment type="subcellular location">
    <subcellularLocation>
        <location evidence="8">Cytoplasm</location>
    </subcellularLocation>
</comment>
<feature type="active site" evidence="8">
    <location>
        <position position="473"/>
    </location>
</feature>
<dbReference type="Gene3D" id="3.40.50.10490">
    <property type="entry name" value="Glucose-6-phosphate isomerase like protein, domain 1"/>
    <property type="match status" value="2"/>
</dbReference>
<comment type="pathway">
    <text evidence="8">Carbohydrate biosynthesis; gluconeogenesis.</text>
</comment>
<evidence type="ECO:0000313" key="10">
    <source>
        <dbReference type="EMBL" id="RDY69500.1"/>
    </source>
</evidence>
<dbReference type="EMBL" id="QTJR01000001">
    <property type="protein sequence ID" value="RDY69500.1"/>
    <property type="molecule type" value="Genomic_DNA"/>
</dbReference>
<evidence type="ECO:0000256" key="3">
    <source>
        <dbReference type="ARBA" id="ARBA00022432"/>
    </source>
</evidence>
<dbReference type="PANTHER" id="PTHR11469">
    <property type="entry name" value="GLUCOSE-6-PHOSPHATE ISOMERASE"/>
    <property type="match status" value="1"/>
</dbReference>
<keyword evidence="6 8" id="KW-0413">Isomerase</keyword>
<dbReference type="InterPro" id="IPR001672">
    <property type="entry name" value="G6P_Isomerase"/>
</dbReference>
<evidence type="ECO:0000313" key="11">
    <source>
        <dbReference type="Proteomes" id="UP000256829"/>
    </source>
</evidence>
<dbReference type="Gene3D" id="1.10.1390.10">
    <property type="match status" value="1"/>
</dbReference>
<dbReference type="PROSITE" id="PS00174">
    <property type="entry name" value="P_GLUCOSE_ISOMERASE_2"/>
    <property type="match status" value="1"/>
</dbReference>
<evidence type="ECO:0000256" key="5">
    <source>
        <dbReference type="ARBA" id="ARBA00023152"/>
    </source>
</evidence>
<keyword evidence="11" id="KW-1185">Reference proteome</keyword>
<comment type="pathway">
    <text evidence="1 8 9">Carbohydrate degradation; glycolysis; D-glyceraldehyde 3-phosphate and glycerone phosphate from D-glucose: step 2/4.</text>
</comment>
<evidence type="ECO:0000256" key="7">
    <source>
        <dbReference type="ARBA" id="ARBA00029321"/>
    </source>
</evidence>
<comment type="catalytic activity">
    <reaction evidence="7 8 9">
        <text>alpha-D-glucose 6-phosphate = beta-D-fructose 6-phosphate</text>
        <dbReference type="Rhea" id="RHEA:11816"/>
        <dbReference type="ChEBI" id="CHEBI:57634"/>
        <dbReference type="ChEBI" id="CHEBI:58225"/>
        <dbReference type="EC" id="5.3.1.9"/>
    </reaction>
</comment>
<dbReference type="RefSeq" id="WP_115840719.1">
    <property type="nucleotide sequence ID" value="NZ_CP183976.1"/>
</dbReference>
<comment type="similarity">
    <text evidence="2 8 9">Belongs to the GPI family.</text>
</comment>
<dbReference type="InterPro" id="IPR035476">
    <property type="entry name" value="SIS_PGI_1"/>
</dbReference>
<feature type="active site" evidence="8">
    <location>
        <position position="364"/>
    </location>
</feature>
<dbReference type="GO" id="GO:0004347">
    <property type="term" value="F:glucose-6-phosphate isomerase activity"/>
    <property type="evidence" value="ECO:0007669"/>
    <property type="project" value="UniProtKB-UniRule"/>
</dbReference>
<dbReference type="GO" id="GO:0006094">
    <property type="term" value="P:gluconeogenesis"/>
    <property type="evidence" value="ECO:0007669"/>
    <property type="project" value="UniProtKB-UniRule"/>
</dbReference>
<dbReference type="PRINTS" id="PR00662">
    <property type="entry name" value="G6PISOMERASE"/>
</dbReference>
<dbReference type="HAMAP" id="MF_00473">
    <property type="entry name" value="G6P_isomerase"/>
    <property type="match status" value="1"/>
</dbReference>
<gene>
    <name evidence="8" type="primary">pgi</name>
    <name evidence="10" type="ORF">DX912_01725</name>
</gene>